<comment type="caution">
    <text evidence="2">The sequence shown here is derived from an EMBL/GenBank/DDBJ whole genome shotgun (WGS) entry which is preliminary data.</text>
</comment>
<dbReference type="InterPro" id="IPR029058">
    <property type="entry name" value="AB_hydrolase_fold"/>
</dbReference>
<dbReference type="InterPro" id="IPR050266">
    <property type="entry name" value="AB_hydrolase_sf"/>
</dbReference>
<dbReference type="Proteomes" id="UP000653343">
    <property type="component" value="Unassembled WGS sequence"/>
</dbReference>
<dbReference type="InterPro" id="IPR022742">
    <property type="entry name" value="Hydrolase_4"/>
</dbReference>
<proteinExistence type="predicted"/>
<keyword evidence="3" id="KW-1185">Reference proteome</keyword>
<dbReference type="EMBL" id="BMYU01000001">
    <property type="protein sequence ID" value="GGX27608.1"/>
    <property type="molecule type" value="Genomic_DNA"/>
</dbReference>
<sequence length="189" mass="20293">MLITDFGVRNPVIAGHSMGSLIAIELAMKHQLNCQKLILLGTALPMPVSSQLLAMTKDNPLEAIRLICKWSHNPAKTPSGIATSSEITAASLQLMERIHHENSALTLFSDMNACDAYQPDFESLKQISVPVHIIAGEADKMTPLSAAKKASGYFKNSHLHVIPNAGHSLMTESGEETVQLLSAILNGGI</sequence>
<evidence type="ECO:0000313" key="2">
    <source>
        <dbReference type="EMBL" id="GGX27608.1"/>
    </source>
</evidence>
<dbReference type="Pfam" id="PF12146">
    <property type="entry name" value="Hydrolase_4"/>
    <property type="match status" value="1"/>
</dbReference>
<dbReference type="SUPFAM" id="SSF53474">
    <property type="entry name" value="alpha/beta-Hydrolases"/>
    <property type="match status" value="1"/>
</dbReference>
<evidence type="ECO:0000259" key="1">
    <source>
        <dbReference type="Pfam" id="PF12146"/>
    </source>
</evidence>
<evidence type="ECO:0000313" key="3">
    <source>
        <dbReference type="Proteomes" id="UP000653343"/>
    </source>
</evidence>
<name>A0ABQ2XPE1_9BURK</name>
<dbReference type="PANTHER" id="PTHR43798">
    <property type="entry name" value="MONOACYLGLYCEROL LIPASE"/>
    <property type="match status" value="1"/>
</dbReference>
<reference evidence="3" key="1">
    <citation type="journal article" date="2019" name="Int. J. Syst. Evol. Microbiol.">
        <title>The Global Catalogue of Microorganisms (GCM) 10K type strain sequencing project: providing services to taxonomists for standard genome sequencing and annotation.</title>
        <authorList>
            <consortium name="The Broad Institute Genomics Platform"/>
            <consortium name="The Broad Institute Genome Sequencing Center for Infectious Disease"/>
            <person name="Wu L."/>
            <person name="Ma J."/>
        </authorList>
    </citation>
    <scope>NUCLEOTIDE SEQUENCE [LARGE SCALE GENOMIC DNA]</scope>
    <source>
        <strain evidence="3">KCTC 23917</strain>
    </source>
</reference>
<organism evidence="2 3">
    <name type="scientific">Undibacterium squillarum</name>
    <dbReference type="NCBI Taxonomy" id="1131567"/>
    <lineage>
        <taxon>Bacteria</taxon>
        <taxon>Pseudomonadati</taxon>
        <taxon>Pseudomonadota</taxon>
        <taxon>Betaproteobacteria</taxon>
        <taxon>Burkholderiales</taxon>
        <taxon>Oxalobacteraceae</taxon>
        <taxon>Undibacterium</taxon>
    </lineage>
</organism>
<protein>
    <recommendedName>
        <fullName evidence="1">Serine aminopeptidase S33 domain-containing protein</fullName>
    </recommendedName>
</protein>
<gene>
    <name evidence="2" type="ORF">GCM10010946_00320</name>
</gene>
<dbReference type="Gene3D" id="3.40.50.1820">
    <property type="entry name" value="alpha/beta hydrolase"/>
    <property type="match status" value="1"/>
</dbReference>
<accession>A0ABQ2XPE1</accession>
<dbReference type="PANTHER" id="PTHR43798:SF5">
    <property type="entry name" value="MONOACYLGLYCEROL LIPASE ABHD6"/>
    <property type="match status" value="1"/>
</dbReference>
<feature type="domain" description="Serine aminopeptidase S33" evidence="1">
    <location>
        <begin position="12"/>
        <end position="173"/>
    </location>
</feature>